<dbReference type="Gene3D" id="3.10.310.30">
    <property type="match status" value="1"/>
</dbReference>
<reference evidence="9" key="1">
    <citation type="journal article" date="2014" name="Int. J. Syst. Evol. Microbiol.">
        <title>Complete genome sequence of Corynebacterium casei LMG S-19264T (=DSM 44701T), isolated from a smear-ripened cheese.</title>
        <authorList>
            <consortium name="US DOE Joint Genome Institute (JGI-PGF)"/>
            <person name="Walter F."/>
            <person name="Albersmeier A."/>
            <person name="Kalinowski J."/>
            <person name="Ruckert C."/>
        </authorList>
    </citation>
    <scope>NUCLEOTIDE SEQUENCE</scope>
    <source>
        <strain evidence="9">KCTC 12870</strain>
    </source>
</reference>
<dbReference type="RefSeq" id="WP_378079955.1">
    <property type="nucleotide sequence ID" value="NZ_JBHLZG010000001.1"/>
</dbReference>
<dbReference type="SUPFAM" id="SSF64182">
    <property type="entry name" value="DHH phosphoesterases"/>
    <property type="match status" value="1"/>
</dbReference>
<dbReference type="PANTHER" id="PTHR30255:SF2">
    <property type="entry name" value="SINGLE-STRANDED-DNA-SPECIFIC EXONUCLEASE RECJ"/>
    <property type="match status" value="1"/>
</dbReference>
<organism evidence="9 10">
    <name type="scientific">Cerasicoccus arenae</name>
    <dbReference type="NCBI Taxonomy" id="424488"/>
    <lineage>
        <taxon>Bacteria</taxon>
        <taxon>Pseudomonadati</taxon>
        <taxon>Verrucomicrobiota</taxon>
        <taxon>Opitutia</taxon>
        <taxon>Puniceicoccales</taxon>
        <taxon>Cerasicoccaceae</taxon>
        <taxon>Cerasicoccus</taxon>
    </lineage>
</organism>
<accession>A0A8J3GFN8</accession>
<keyword evidence="10" id="KW-1185">Reference proteome</keyword>
<comment type="caution">
    <text evidence="9">The sequence shown here is derived from an EMBL/GenBank/DDBJ whole genome shotgun (WGS) entry which is preliminary data.</text>
</comment>
<dbReference type="InterPro" id="IPR051673">
    <property type="entry name" value="SSDNA_exonuclease_RecJ"/>
</dbReference>
<dbReference type="InterPro" id="IPR001667">
    <property type="entry name" value="DDH_dom"/>
</dbReference>
<dbReference type="Proteomes" id="UP000642829">
    <property type="component" value="Unassembled WGS sequence"/>
</dbReference>
<dbReference type="GO" id="GO:0006281">
    <property type="term" value="P:DNA repair"/>
    <property type="evidence" value="ECO:0007669"/>
    <property type="project" value="InterPro"/>
</dbReference>
<evidence type="ECO:0000256" key="3">
    <source>
        <dbReference type="ARBA" id="ARBA00022722"/>
    </source>
</evidence>
<dbReference type="PANTHER" id="PTHR30255">
    <property type="entry name" value="SINGLE-STRANDED-DNA-SPECIFIC EXONUCLEASE RECJ"/>
    <property type="match status" value="1"/>
</dbReference>
<evidence type="ECO:0000259" key="7">
    <source>
        <dbReference type="Pfam" id="PF02272"/>
    </source>
</evidence>
<keyword evidence="4" id="KW-0378">Hydrolase</keyword>
<dbReference type="EMBL" id="BMXG01000017">
    <property type="protein sequence ID" value="GHC07429.1"/>
    <property type="molecule type" value="Genomic_DNA"/>
</dbReference>
<evidence type="ECO:0000256" key="5">
    <source>
        <dbReference type="ARBA" id="ARBA00022839"/>
    </source>
</evidence>
<evidence type="ECO:0000313" key="9">
    <source>
        <dbReference type="EMBL" id="GHC07429.1"/>
    </source>
</evidence>
<protein>
    <recommendedName>
        <fullName evidence="2">Single-stranded-DNA-specific exonuclease RecJ</fullName>
    </recommendedName>
</protein>
<feature type="domain" description="DHHA1" evidence="7">
    <location>
        <begin position="344"/>
        <end position="433"/>
    </location>
</feature>
<dbReference type="GO" id="GO:0008409">
    <property type="term" value="F:5'-3' exonuclease activity"/>
    <property type="evidence" value="ECO:0007669"/>
    <property type="project" value="InterPro"/>
</dbReference>
<dbReference type="InterPro" id="IPR004610">
    <property type="entry name" value="RecJ"/>
</dbReference>
<dbReference type="Pfam" id="PF01368">
    <property type="entry name" value="DHH"/>
    <property type="match status" value="1"/>
</dbReference>
<sequence>MNRLMRELGVTSVVATLLAQRGFNEPSSAERHLHPKLAHLDDPFAIKNMDRAVERLIAALRDGERITVVGDYDVDGVTSTSLLVMILRRFGASPRYFVPRRLDEGYGLSEAALERALVDGKPDLFIALDCGTNSVAEVASLTSLGIDVLIIDHHQSKDETPADAILINPHISGQSDEAWGDSCTVGLVFKFVHGLVKRMRELGDPVAKDIKLRDYLDLVALGTVADLVPLRDENRIFTRFGLQRLGQTERPGLLALMQVAGLELEQPLATTDIAFRLGPRINASGRLADAAVPVNLLLSEEYGESLEIARELDSRNRERQTIERAIVEEARKQALEQGDAAGLVVHGANWHPGVVGIVAGKLAKEFYRPCMALGGEGDLAKGSGRSVAGIDLQAALHFCDHLLMEWGGHPMAVGVTLEASHVPELRKAFAHAVSSVVPELLEPDLAIAAWLDANQLHGDVVASLEELQPYGQAHPTPVIGLRGVRLTESPMIFAESHARFRFKSDGGDAFSAVAWNFAKRLPPTGRDIELAVKLGWNRWQGRCEPQAEVLDWR</sequence>
<dbReference type="InterPro" id="IPR041122">
    <property type="entry name" value="RecJ_OB"/>
</dbReference>
<proteinExistence type="inferred from homology"/>
<evidence type="ECO:0000256" key="2">
    <source>
        <dbReference type="ARBA" id="ARBA00019841"/>
    </source>
</evidence>
<feature type="domain" description="DDH" evidence="6">
    <location>
        <begin position="65"/>
        <end position="223"/>
    </location>
</feature>
<name>A0A8J3GFN8_9BACT</name>
<evidence type="ECO:0000259" key="8">
    <source>
        <dbReference type="Pfam" id="PF17768"/>
    </source>
</evidence>
<evidence type="ECO:0000256" key="4">
    <source>
        <dbReference type="ARBA" id="ARBA00022801"/>
    </source>
</evidence>
<dbReference type="GO" id="GO:0006310">
    <property type="term" value="P:DNA recombination"/>
    <property type="evidence" value="ECO:0007669"/>
    <property type="project" value="InterPro"/>
</dbReference>
<evidence type="ECO:0000313" key="10">
    <source>
        <dbReference type="Proteomes" id="UP000642829"/>
    </source>
</evidence>
<dbReference type="AlphaFoldDB" id="A0A8J3GFN8"/>
<dbReference type="Pfam" id="PF17768">
    <property type="entry name" value="RecJ_OB"/>
    <property type="match status" value="1"/>
</dbReference>
<dbReference type="InterPro" id="IPR038763">
    <property type="entry name" value="DHH_sf"/>
</dbReference>
<dbReference type="InterPro" id="IPR003156">
    <property type="entry name" value="DHHA1_dom"/>
</dbReference>
<keyword evidence="5 9" id="KW-0269">Exonuclease</keyword>
<dbReference type="NCBIfam" id="TIGR00644">
    <property type="entry name" value="recJ"/>
    <property type="match status" value="1"/>
</dbReference>
<gene>
    <name evidence="9" type="primary">recJ</name>
    <name evidence="9" type="ORF">GCM10007047_25760</name>
</gene>
<evidence type="ECO:0000256" key="1">
    <source>
        <dbReference type="ARBA" id="ARBA00005915"/>
    </source>
</evidence>
<feature type="domain" description="RecJ OB" evidence="8">
    <location>
        <begin position="449"/>
        <end position="551"/>
    </location>
</feature>
<dbReference type="GO" id="GO:0003676">
    <property type="term" value="F:nucleic acid binding"/>
    <property type="evidence" value="ECO:0007669"/>
    <property type="project" value="InterPro"/>
</dbReference>
<dbReference type="Pfam" id="PF02272">
    <property type="entry name" value="DHHA1"/>
    <property type="match status" value="1"/>
</dbReference>
<comment type="similarity">
    <text evidence="1">Belongs to the RecJ family.</text>
</comment>
<keyword evidence="3" id="KW-0540">Nuclease</keyword>
<reference evidence="9" key="2">
    <citation type="submission" date="2020-09" db="EMBL/GenBank/DDBJ databases">
        <authorList>
            <person name="Sun Q."/>
            <person name="Kim S."/>
        </authorList>
    </citation>
    <scope>NUCLEOTIDE SEQUENCE</scope>
    <source>
        <strain evidence="9">KCTC 12870</strain>
    </source>
</reference>
<dbReference type="Gene3D" id="3.90.1640.30">
    <property type="match status" value="1"/>
</dbReference>
<evidence type="ECO:0000259" key="6">
    <source>
        <dbReference type="Pfam" id="PF01368"/>
    </source>
</evidence>